<protein>
    <submittedName>
        <fullName evidence="2">Glycosyltransferase, group 2 family protein</fullName>
    </submittedName>
</protein>
<feature type="non-terminal residue" evidence="2">
    <location>
        <position position="1"/>
    </location>
</feature>
<evidence type="ECO:0000313" key="3">
    <source>
        <dbReference type="Proteomes" id="UP000233722"/>
    </source>
</evidence>
<organism evidence="2 3">
    <name type="scientific">Bifidobacterium pseudolongum subsp. globosum</name>
    <dbReference type="NCBI Taxonomy" id="1690"/>
    <lineage>
        <taxon>Bacteria</taxon>
        <taxon>Bacillati</taxon>
        <taxon>Actinomycetota</taxon>
        <taxon>Actinomycetes</taxon>
        <taxon>Bifidobacteriales</taxon>
        <taxon>Bifidobacteriaceae</taxon>
        <taxon>Bifidobacterium</taxon>
    </lineage>
</organism>
<gene>
    <name evidence="2" type="ORF">CQR45_1429</name>
</gene>
<accession>A0A2N3QQS0</accession>
<dbReference type="EMBL" id="PCHA01000021">
    <property type="protein sequence ID" value="PKU94124.1"/>
    <property type="molecule type" value="Genomic_DNA"/>
</dbReference>
<evidence type="ECO:0000259" key="1">
    <source>
        <dbReference type="Pfam" id="PF00535"/>
    </source>
</evidence>
<dbReference type="Proteomes" id="UP000233722">
    <property type="component" value="Unassembled WGS sequence"/>
</dbReference>
<dbReference type="SUPFAM" id="SSF53448">
    <property type="entry name" value="Nucleotide-diphospho-sugar transferases"/>
    <property type="match status" value="1"/>
</dbReference>
<keyword evidence="2" id="KW-0808">Transferase</keyword>
<dbReference type="GO" id="GO:0016740">
    <property type="term" value="F:transferase activity"/>
    <property type="evidence" value="ECO:0007669"/>
    <property type="project" value="UniProtKB-KW"/>
</dbReference>
<name>A0A2N3QQS0_9BIFI</name>
<dbReference type="Pfam" id="PF00535">
    <property type="entry name" value="Glycos_transf_2"/>
    <property type="match status" value="1"/>
</dbReference>
<dbReference type="InterPro" id="IPR001173">
    <property type="entry name" value="Glyco_trans_2-like"/>
</dbReference>
<proteinExistence type="predicted"/>
<comment type="caution">
    <text evidence="2">The sequence shown here is derived from an EMBL/GenBank/DDBJ whole genome shotgun (WGS) entry which is preliminary data.</text>
</comment>
<dbReference type="InterPro" id="IPR029044">
    <property type="entry name" value="Nucleotide-diphossugar_trans"/>
</dbReference>
<dbReference type="AlphaFoldDB" id="A0A2N3QQS0"/>
<reference evidence="2 3" key="1">
    <citation type="submission" date="2017-10" db="EMBL/GenBank/DDBJ databases">
        <title>Bifidobacterium genomics.</title>
        <authorList>
            <person name="Lugli G.A."/>
            <person name="Milani C."/>
            <person name="Mancabelli L."/>
        </authorList>
    </citation>
    <scope>NUCLEOTIDE SEQUENCE [LARGE SCALE GENOMIC DNA]</scope>
    <source>
        <strain evidence="2 3">1747B</strain>
    </source>
</reference>
<dbReference type="RefSeq" id="WP_218971075.1">
    <property type="nucleotide sequence ID" value="NZ_PCHA01000021.1"/>
</dbReference>
<feature type="domain" description="Glycosyltransferase 2-like" evidence="1">
    <location>
        <begin position="22"/>
        <end position="95"/>
    </location>
</feature>
<evidence type="ECO:0000313" key="2">
    <source>
        <dbReference type="EMBL" id="PKU94124.1"/>
    </source>
</evidence>
<sequence>YNSAVNDVPVLQTALHSQQVSDIVVCDNSDRKNDNAEQAACHNITYISMNGNKGLSKAYNAGVVRCRGDIVCVFDDDTQVDGDYFNAVSELTESSQKWDIALPIVMTGDKVLSPSHFEKYRTIPVDPSHVGDMADLTGINSGMAVRRSLYDRISYDSNLFLDLIDHQFILDARKVGANIVVLKGSRLHQSYSLENDSLKNARKRLGIFERDAKYFYSSSLVSKLYCRIMLLGRKLKLCIQYKTFSFL</sequence>
<dbReference type="Gene3D" id="3.90.550.10">
    <property type="entry name" value="Spore Coat Polysaccharide Biosynthesis Protein SpsA, Chain A"/>
    <property type="match status" value="1"/>
</dbReference>